<sequence>MSSVHPVDGLALIGSENRNKSLVLEVIGHLPALALAPMPDVIVELPHVLPLQVLQRDRAEAALRCAGVPVGPPQPRALVTAAVSKAEPPPRPVEHERPPLVVRWDPSRPDAELPDQRLPAVVRLNDRLHGEGQGG</sequence>
<evidence type="ECO:0000313" key="2">
    <source>
        <dbReference type="EMBL" id="TNN78273.1"/>
    </source>
</evidence>
<feature type="compositionally biased region" description="Basic and acidic residues" evidence="1">
    <location>
        <begin position="105"/>
        <end position="115"/>
    </location>
</feature>
<accession>A0A4Z2IM99</accession>
<feature type="region of interest" description="Disordered" evidence="1">
    <location>
        <begin position="84"/>
        <end position="116"/>
    </location>
</feature>
<reference evidence="2 3" key="1">
    <citation type="submission" date="2019-03" db="EMBL/GenBank/DDBJ databases">
        <title>First draft genome of Liparis tanakae, snailfish: a comprehensive survey of snailfish specific genes.</title>
        <authorList>
            <person name="Kim W."/>
            <person name="Song I."/>
            <person name="Jeong J.-H."/>
            <person name="Kim D."/>
            <person name="Kim S."/>
            <person name="Ryu S."/>
            <person name="Song J.Y."/>
            <person name="Lee S.K."/>
        </authorList>
    </citation>
    <scope>NUCLEOTIDE SEQUENCE [LARGE SCALE GENOMIC DNA]</scope>
    <source>
        <tissue evidence="2">Muscle</tissue>
    </source>
</reference>
<evidence type="ECO:0000313" key="3">
    <source>
        <dbReference type="Proteomes" id="UP000314294"/>
    </source>
</evidence>
<organism evidence="2 3">
    <name type="scientific">Liparis tanakae</name>
    <name type="common">Tanaka's snailfish</name>
    <dbReference type="NCBI Taxonomy" id="230148"/>
    <lineage>
        <taxon>Eukaryota</taxon>
        <taxon>Metazoa</taxon>
        <taxon>Chordata</taxon>
        <taxon>Craniata</taxon>
        <taxon>Vertebrata</taxon>
        <taxon>Euteleostomi</taxon>
        <taxon>Actinopterygii</taxon>
        <taxon>Neopterygii</taxon>
        <taxon>Teleostei</taxon>
        <taxon>Neoteleostei</taxon>
        <taxon>Acanthomorphata</taxon>
        <taxon>Eupercaria</taxon>
        <taxon>Perciformes</taxon>
        <taxon>Cottioidei</taxon>
        <taxon>Cottales</taxon>
        <taxon>Liparidae</taxon>
        <taxon>Liparis</taxon>
    </lineage>
</organism>
<keyword evidence="3" id="KW-1185">Reference proteome</keyword>
<proteinExistence type="predicted"/>
<evidence type="ECO:0000256" key="1">
    <source>
        <dbReference type="SAM" id="MobiDB-lite"/>
    </source>
</evidence>
<dbReference type="Proteomes" id="UP000314294">
    <property type="component" value="Unassembled WGS sequence"/>
</dbReference>
<dbReference type="AlphaFoldDB" id="A0A4Z2IM99"/>
<protein>
    <submittedName>
        <fullName evidence="2">Uncharacterized protein</fullName>
    </submittedName>
</protein>
<gene>
    <name evidence="2" type="ORF">EYF80_011513</name>
</gene>
<name>A0A4Z2IM99_9TELE</name>
<comment type="caution">
    <text evidence="2">The sequence shown here is derived from an EMBL/GenBank/DDBJ whole genome shotgun (WGS) entry which is preliminary data.</text>
</comment>
<dbReference type="EMBL" id="SRLO01000075">
    <property type="protein sequence ID" value="TNN78273.1"/>
    <property type="molecule type" value="Genomic_DNA"/>
</dbReference>